<keyword evidence="2" id="KW-0847">Vitamin C</keyword>
<dbReference type="EMBL" id="AYRZ02000003">
    <property type="protein sequence ID" value="PHT85725.1"/>
    <property type="molecule type" value="Genomic_DNA"/>
</dbReference>
<dbReference type="Gramene" id="PHT85725">
    <property type="protein sequence ID" value="PHT85725"/>
    <property type="gene ID" value="T459_07831"/>
</dbReference>
<feature type="domain" description="Non-haem dioxygenase N-terminal" evidence="5">
    <location>
        <begin position="230"/>
        <end position="329"/>
    </location>
</feature>
<proteinExistence type="predicted"/>
<dbReference type="PANTHER" id="PTHR10209:SF429">
    <property type="entry name" value="1-AMINOCYCLOPROPANE-1-CARBOXYLATE OXIDASE HOMOLOG 1-LIKE"/>
    <property type="match status" value="1"/>
</dbReference>
<evidence type="ECO:0000256" key="2">
    <source>
        <dbReference type="ARBA" id="ARBA00022896"/>
    </source>
</evidence>
<sequence length="362" mass="41163">MEKSRYLPNSVLLSMPSTLEQFKALWLDLLMEKKALNLALLIFWPEAALKLEMVERIALQLALSSLANNVRLSAKNRALLQQMGNLLVLHEDRSTNAVADRLAKEGNKLAQDSFCEEWVVPPMFIRKELELDKEGTTLVGQYMSLSMDICICSARKELSPARLVLTICTMDCQAEFTMDYDPLKEIKAFDDTKAGVKGLVDAGNVEIPRIFIRPPNECAELKMSKSTQQIPVVDLSGIQVQDRRKQVVDEIREASVKWGFFQLINHGVPPSVLEGMVDGTRKLHEQDAELKKEYYSRDVMGKRVRYESNPLIYQTNTAQWRDTLNITRLTSGNIESEELPTICRKLSIYLCPLELLFYISSV</sequence>
<evidence type="ECO:0000313" key="7">
    <source>
        <dbReference type="Proteomes" id="UP000222542"/>
    </source>
</evidence>
<reference evidence="6 7" key="2">
    <citation type="journal article" date="2017" name="Genome Biol.">
        <title>New reference genome sequences of hot pepper reveal the massive evolution of plant disease-resistance genes by retroduplication.</title>
        <authorList>
            <person name="Kim S."/>
            <person name="Park J."/>
            <person name="Yeom S.I."/>
            <person name="Kim Y.M."/>
            <person name="Seo E."/>
            <person name="Kim K.T."/>
            <person name="Kim M.S."/>
            <person name="Lee J.M."/>
            <person name="Cheong K."/>
            <person name="Shin H.S."/>
            <person name="Kim S.B."/>
            <person name="Han K."/>
            <person name="Lee J."/>
            <person name="Park M."/>
            <person name="Lee H.A."/>
            <person name="Lee H.Y."/>
            <person name="Lee Y."/>
            <person name="Oh S."/>
            <person name="Lee J.H."/>
            <person name="Choi E."/>
            <person name="Choi E."/>
            <person name="Lee S.E."/>
            <person name="Jeon J."/>
            <person name="Kim H."/>
            <person name="Choi G."/>
            <person name="Song H."/>
            <person name="Lee J."/>
            <person name="Lee S.C."/>
            <person name="Kwon J.K."/>
            <person name="Lee H.Y."/>
            <person name="Koo N."/>
            <person name="Hong Y."/>
            <person name="Kim R.W."/>
            <person name="Kang W.H."/>
            <person name="Huh J.H."/>
            <person name="Kang B.C."/>
            <person name="Yang T.J."/>
            <person name="Lee Y.H."/>
            <person name="Bennetzen J.L."/>
            <person name="Choi D."/>
        </authorList>
    </citation>
    <scope>NUCLEOTIDE SEQUENCE [LARGE SCALE GENOMIC DNA]</scope>
    <source>
        <strain evidence="7">cv. CM334</strain>
    </source>
</reference>
<organism evidence="6 7">
    <name type="scientific">Capsicum annuum</name>
    <name type="common">Capsicum pepper</name>
    <dbReference type="NCBI Taxonomy" id="4072"/>
    <lineage>
        <taxon>Eukaryota</taxon>
        <taxon>Viridiplantae</taxon>
        <taxon>Streptophyta</taxon>
        <taxon>Embryophyta</taxon>
        <taxon>Tracheophyta</taxon>
        <taxon>Spermatophyta</taxon>
        <taxon>Magnoliopsida</taxon>
        <taxon>eudicotyledons</taxon>
        <taxon>Gunneridae</taxon>
        <taxon>Pentapetalae</taxon>
        <taxon>asterids</taxon>
        <taxon>lamiids</taxon>
        <taxon>Solanales</taxon>
        <taxon>Solanaceae</taxon>
        <taxon>Solanoideae</taxon>
        <taxon>Capsiceae</taxon>
        <taxon>Capsicum</taxon>
    </lineage>
</organism>
<evidence type="ECO:0000256" key="1">
    <source>
        <dbReference type="ARBA" id="ARBA00022723"/>
    </source>
</evidence>
<keyword evidence="7" id="KW-1185">Reference proteome</keyword>
<dbReference type="InterPro" id="IPR026992">
    <property type="entry name" value="DIOX_N"/>
</dbReference>
<dbReference type="PANTHER" id="PTHR10209">
    <property type="entry name" value="OXIDOREDUCTASE, 2OG-FE II OXYGENASE FAMILY PROTEIN"/>
    <property type="match status" value="1"/>
</dbReference>
<dbReference type="GO" id="GO:0016706">
    <property type="term" value="F:2-oxoglutarate-dependent dioxygenase activity"/>
    <property type="evidence" value="ECO:0007669"/>
    <property type="project" value="UniProtKB-ARBA"/>
</dbReference>
<evidence type="ECO:0000256" key="4">
    <source>
        <dbReference type="ARBA" id="ARBA00023004"/>
    </source>
</evidence>
<keyword evidence="1" id="KW-0479">Metal-binding</keyword>
<keyword evidence="4" id="KW-0408">Iron</keyword>
<reference evidence="6 7" key="1">
    <citation type="journal article" date="2014" name="Nat. Genet.">
        <title>Genome sequence of the hot pepper provides insights into the evolution of pungency in Capsicum species.</title>
        <authorList>
            <person name="Kim S."/>
            <person name="Park M."/>
            <person name="Yeom S.I."/>
            <person name="Kim Y.M."/>
            <person name="Lee J.M."/>
            <person name="Lee H.A."/>
            <person name="Seo E."/>
            <person name="Choi J."/>
            <person name="Cheong K."/>
            <person name="Kim K.T."/>
            <person name="Jung K."/>
            <person name="Lee G.W."/>
            <person name="Oh S.K."/>
            <person name="Bae C."/>
            <person name="Kim S.B."/>
            <person name="Lee H.Y."/>
            <person name="Kim S.Y."/>
            <person name="Kim M.S."/>
            <person name="Kang B.C."/>
            <person name="Jo Y.D."/>
            <person name="Yang H.B."/>
            <person name="Jeong H.J."/>
            <person name="Kang W.H."/>
            <person name="Kwon J.K."/>
            <person name="Shin C."/>
            <person name="Lim J.Y."/>
            <person name="Park J.H."/>
            <person name="Huh J.H."/>
            <person name="Kim J.S."/>
            <person name="Kim B.D."/>
            <person name="Cohen O."/>
            <person name="Paran I."/>
            <person name="Suh M.C."/>
            <person name="Lee S.B."/>
            <person name="Kim Y.K."/>
            <person name="Shin Y."/>
            <person name="Noh S.J."/>
            <person name="Park J."/>
            <person name="Seo Y.S."/>
            <person name="Kwon S.Y."/>
            <person name="Kim H.A."/>
            <person name="Park J.M."/>
            <person name="Kim H.J."/>
            <person name="Choi S.B."/>
            <person name="Bosland P.W."/>
            <person name="Reeves G."/>
            <person name="Jo S.H."/>
            <person name="Lee B.W."/>
            <person name="Cho H.T."/>
            <person name="Choi H.S."/>
            <person name="Lee M.S."/>
            <person name="Yu Y."/>
            <person name="Do Choi Y."/>
            <person name="Park B.S."/>
            <person name="van Deynze A."/>
            <person name="Ashrafi H."/>
            <person name="Hill T."/>
            <person name="Kim W.T."/>
            <person name="Pai H.S."/>
            <person name="Ahn H.K."/>
            <person name="Yeam I."/>
            <person name="Giovannoni J.J."/>
            <person name="Rose J.K."/>
            <person name="Sorensen I."/>
            <person name="Lee S.J."/>
            <person name="Kim R.W."/>
            <person name="Choi I.Y."/>
            <person name="Choi B.S."/>
            <person name="Lim J.S."/>
            <person name="Lee Y.H."/>
            <person name="Choi D."/>
        </authorList>
    </citation>
    <scope>NUCLEOTIDE SEQUENCE [LARGE SCALE GENOMIC DNA]</scope>
    <source>
        <strain evidence="7">cv. CM334</strain>
    </source>
</reference>
<evidence type="ECO:0000259" key="5">
    <source>
        <dbReference type="Pfam" id="PF14226"/>
    </source>
</evidence>
<dbReference type="SUPFAM" id="SSF51197">
    <property type="entry name" value="Clavaminate synthase-like"/>
    <property type="match status" value="1"/>
</dbReference>
<comment type="caution">
    <text evidence="6">The sequence shown here is derived from an EMBL/GenBank/DDBJ whole genome shotgun (WGS) entry which is preliminary data.</text>
</comment>
<evidence type="ECO:0000313" key="6">
    <source>
        <dbReference type="EMBL" id="PHT85725.1"/>
    </source>
</evidence>
<gene>
    <name evidence="6" type="ORF">T459_07831</name>
</gene>
<dbReference type="InterPro" id="IPR027443">
    <property type="entry name" value="IPNS-like_sf"/>
</dbReference>
<dbReference type="AlphaFoldDB" id="A0A2G2ZUS7"/>
<dbReference type="GO" id="GO:0031418">
    <property type="term" value="F:L-ascorbic acid binding"/>
    <property type="evidence" value="ECO:0007669"/>
    <property type="project" value="UniProtKB-KW"/>
</dbReference>
<evidence type="ECO:0000256" key="3">
    <source>
        <dbReference type="ARBA" id="ARBA00023002"/>
    </source>
</evidence>
<dbReference type="Pfam" id="PF14226">
    <property type="entry name" value="DIOX_N"/>
    <property type="match status" value="1"/>
</dbReference>
<accession>A0A2G2ZUS7</accession>
<dbReference type="Gene3D" id="2.60.120.330">
    <property type="entry name" value="B-lactam Antibiotic, Isopenicillin N Synthase, Chain"/>
    <property type="match status" value="1"/>
</dbReference>
<protein>
    <recommendedName>
        <fullName evidence="5">Non-haem dioxygenase N-terminal domain-containing protein</fullName>
    </recommendedName>
</protein>
<dbReference type="GO" id="GO:0046872">
    <property type="term" value="F:metal ion binding"/>
    <property type="evidence" value="ECO:0007669"/>
    <property type="project" value="UniProtKB-KW"/>
</dbReference>
<keyword evidence="3" id="KW-0560">Oxidoreductase</keyword>
<name>A0A2G2ZUS7_CAPAN</name>
<dbReference type="Proteomes" id="UP000222542">
    <property type="component" value="Unassembled WGS sequence"/>
</dbReference>